<keyword evidence="1" id="KW-0812">Transmembrane</keyword>
<feature type="transmembrane region" description="Helical" evidence="1">
    <location>
        <begin position="571"/>
        <end position="596"/>
    </location>
</feature>
<evidence type="ECO:0000313" key="3">
    <source>
        <dbReference type="Proteomes" id="UP000321830"/>
    </source>
</evidence>
<keyword evidence="1" id="KW-1133">Transmembrane helix</keyword>
<feature type="transmembrane region" description="Helical" evidence="1">
    <location>
        <begin position="272"/>
        <end position="292"/>
    </location>
</feature>
<reference evidence="2 3" key="1">
    <citation type="submission" date="2019-07" db="EMBL/GenBank/DDBJ databases">
        <title>Whole genome shotgun sequence of Enterococcus villorum NBRC 100699.</title>
        <authorList>
            <person name="Hosoyama A."/>
            <person name="Uohara A."/>
            <person name="Ohji S."/>
            <person name="Ichikawa N."/>
        </authorList>
    </citation>
    <scope>NUCLEOTIDE SEQUENCE [LARGE SCALE GENOMIC DNA]</scope>
    <source>
        <strain evidence="2 3">NBRC 100699</strain>
    </source>
</reference>
<feature type="transmembrane region" description="Helical" evidence="1">
    <location>
        <begin position="239"/>
        <end position="260"/>
    </location>
</feature>
<organism evidence="2 3">
    <name type="scientific">Enterococcus villorum</name>
    <dbReference type="NCBI Taxonomy" id="112904"/>
    <lineage>
        <taxon>Bacteria</taxon>
        <taxon>Bacillati</taxon>
        <taxon>Bacillota</taxon>
        <taxon>Bacilli</taxon>
        <taxon>Lactobacillales</taxon>
        <taxon>Enterococcaceae</taxon>
        <taxon>Enterococcus</taxon>
    </lineage>
</organism>
<comment type="caution">
    <text evidence="2">The sequence shown here is derived from an EMBL/GenBank/DDBJ whole genome shotgun (WGS) entry which is preliminary data.</text>
</comment>
<feature type="transmembrane region" description="Helical" evidence="1">
    <location>
        <begin position="199"/>
        <end position="218"/>
    </location>
</feature>
<sequence>MTNKFLKYFLCFLFILVTIAISFSKINQQNLNKTVHTFNHTTNYSPLRVPKIFVQESEYRQLISLFETLSLKNDIPYMKKVTNESNEIKEGFNFKIRPKLEITFYYQNQKEPTNFKLPFSNTRFLIENIQQSITKKEFEGEFFLLTSDKEKYEIYAKGFAKGYNKIFQTTYEVDVFSDFNNELNYSPISSTDLYHFSSYVQIGILFFVFALGSYYFILIKEIHLLSNYGFSVKHIMHTLIGKTTMFFLLCVVSIESFLMWKMFREQFLPYTFLLTLLLGGSYFISLIFIYLIIKLPSMKKRLKYLQFLTFTVTLLFSFILAITSTNLSEIILATTNLWNTYEVPSEIVSENYEVFYPLTIGKNHIEFIYANQLQKHMDDSLYESLNEQGSILVNLSDYHIKENEIFGRGIKVNPNYLKKFQILDEKGERIYIDEQEQKHILLIPERYKEKDLRNELEEVISYYNDFYQQKTKVYYIQDNQSIYTFTLHDPWIDDYPFIEILTLKNSTFWERNIINGDSSPPLKVKADPTNRKKILKLVEKNQLSDNLQLLFPYTKAEEIVVKMISKSLGQLISIFIVTMISFISLSFLVLSILFIYNKRTIALLRLSGFSLLSTYRTLFIQIFFKWGLATIFMFIFWESDLKIIINMIIFIMIDLSMTIVFLLYIEKKNNLFILSGW</sequence>
<dbReference type="Proteomes" id="UP000321830">
    <property type="component" value="Unassembled WGS sequence"/>
</dbReference>
<evidence type="ECO:0000313" key="2">
    <source>
        <dbReference type="EMBL" id="GEL92216.1"/>
    </source>
</evidence>
<keyword evidence="1" id="KW-0472">Membrane</keyword>
<name>A0A511J2H8_9ENTE</name>
<accession>A0A511J2H8</accession>
<proteinExistence type="predicted"/>
<feature type="transmembrane region" description="Helical" evidence="1">
    <location>
        <begin position="304"/>
        <end position="322"/>
    </location>
</feature>
<feature type="transmembrane region" description="Helical" evidence="1">
    <location>
        <begin position="643"/>
        <end position="665"/>
    </location>
</feature>
<dbReference type="EMBL" id="BJWF01000017">
    <property type="protein sequence ID" value="GEL92216.1"/>
    <property type="molecule type" value="Genomic_DNA"/>
</dbReference>
<evidence type="ECO:0000256" key="1">
    <source>
        <dbReference type="SAM" id="Phobius"/>
    </source>
</evidence>
<gene>
    <name evidence="2" type="ORF">EVI01_15530</name>
</gene>
<protein>
    <submittedName>
        <fullName evidence="2">Bacteriocin-associated integral membrane protein</fullName>
    </submittedName>
</protein>
<dbReference type="RefSeq" id="WP_010752541.1">
    <property type="nucleotide sequence ID" value="NZ_BJWF01000017.1"/>
</dbReference>
<dbReference type="AlphaFoldDB" id="A0A511J2H8"/>